<dbReference type="EMBL" id="NESQ01000029">
    <property type="protein sequence ID" value="PUU82373.1"/>
    <property type="molecule type" value="Genomic_DNA"/>
</dbReference>
<dbReference type="OrthoDB" id="74178at2759"/>
<protein>
    <submittedName>
        <fullName evidence="3">Uncharacterized protein</fullName>
    </submittedName>
</protein>
<dbReference type="PANTHER" id="PTHR46515:SF1">
    <property type="entry name" value="TATA ELEMENT MODULATORY FACTOR"/>
    <property type="match status" value="1"/>
</dbReference>
<proteinExistence type="predicted"/>
<name>A0A2T7A3P5_TUBBO</name>
<dbReference type="InterPro" id="IPR052602">
    <property type="entry name" value="Growth_transcription_reg"/>
</dbReference>
<feature type="coiled-coil region" evidence="1">
    <location>
        <begin position="337"/>
        <end position="415"/>
    </location>
</feature>
<dbReference type="STRING" id="42251.A0A2T7A3P5"/>
<dbReference type="PANTHER" id="PTHR46515">
    <property type="entry name" value="TATA ELEMENT MODULATORY FACTOR TMF1"/>
    <property type="match status" value="1"/>
</dbReference>
<feature type="compositionally biased region" description="Pro residues" evidence="2">
    <location>
        <begin position="132"/>
        <end position="152"/>
    </location>
</feature>
<keyword evidence="4" id="KW-1185">Reference proteome</keyword>
<dbReference type="Proteomes" id="UP000244722">
    <property type="component" value="Unassembled WGS sequence"/>
</dbReference>
<feature type="region of interest" description="Disordered" evidence="2">
    <location>
        <begin position="267"/>
        <end position="313"/>
    </location>
</feature>
<dbReference type="Pfam" id="PF12329">
    <property type="entry name" value="TMF_DNA_bd"/>
    <property type="match status" value="1"/>
</dbReference>
<gene>
    <name evidence="3" type="ORF">B9Z19DRAFT_429050</name>
</gene>
<dbReference type="InterPro" id="IPR022092">
    <property type="entry name" value="TMF_DNA-bd"/>
</dbReference>
<keyword evidence="1" id="KW-0175">Coiled coil</keyword>
<dbReference type="PRINTS" id="PR00806">
    <property type="entry name" value="VINCULIN"/>
</dbReference>
<dbReference type="GO" id="GO:0005783">
    <property type="term" value="C:endoplasmic reticulum"/>
    <property type="evidence" value="ECO:0007669"/>
    <property type="project" value="TreeGrafter"/>
</dbReference>
<evidence type="ECO:0000256" key="2">
    <source>
        <dbReference type="SAM" id="MobiDB-lite"/>
    </source>
</evidence>
<reference evidence="3 4" key="1">
    <citation type="submission" date="2017-04" db="EMBL/GenBank/DDBJ databases">
        <title>Draft genome sequence of Tuber borchii Vittad., a whitish edible truffle.</title>
        <authorList>
            <consortium name="DOE Joint Genome Institute"/>
            <person name="Murat C."/>
            <person name="Kuo A."/>
            <person name="Barry K.W."/>
            <person name="Clum A."/>
            <person name="Dockter R.B."/>
            <person name="Fauchery L."/>
            <person name="Iotti M."/>
            <person name="Kohler A."/>
            <person name="Labutti K."/>
            <person name="Lindquist E.A."/>
            <person name="Lipzen A."/>
            <person name="Ohm R.A."/>
            <person name="Wang M."/>
            <person name="Grigoriev I.V."/>
            <person name="Zambonelli A."/>
            <person name="Martin F.M."/>
        </authorList>
    </citation>
    <scope>NUCLEOTIDE SEQUENCE [LARGE SCALE GENOMIC DNA]</scope>
    <source>
        <strain evidence="3 4">Tbo3840</strain>
    </source>
</reference>
<dbReference type="GO" id="GO:0005794">
    <property type="term" value="C:Golgi apparatus"/>
    <property type="evidence" value="ECO:0007669"/>
    <property type="project" value="TreeGrafter"/>
</dbReference>
<evidence type="ECO:0000313" key="3">
    <source>
        <dbReference type="EMBL" id="PUU82373.1"/>
    </source>
</evidence>
<accession>A0A2T7A3P5</accession>
<feature type="region of interest" description="Disordered" evidence="2">
    <location>
        <begin position="20"/>
        <end position="165"/>
    </location>
</feature>
<evidence type="ECO:0000256" key="1">
    <source>
        <dbReference type="SAM" id="Coils"/>
    </source>
</evidence>
<feature type="compositionally biased region" description="Basic and acidic residues" evidence="2">
    <location>
        <begin position="87"/>
        <end position="115"/>
    </location>
</feature>
<feature type="compositionally biased region" description="Basic and acidic residues" evidence="2">
    <location>
        <begin position="270"/>
        <end position="313"/>
    </location>
</feature>
<evidence type="ECO:0000313" key="4">
    <source>
        <dbReference type="Proteomes" id="UP000244722"/>
    </source>
</evidence>
<sequence>MNFLQKGLAGLESRLDKVLLDEPGGQTTTTPPPQPTLQQTKAEEKAANTAAVKAGRISLQERLAAATARKERGRSRSPIVEDGEPVESLKDKDKDKDIGREKEDDNKEGDGRDSSSCKPEPSPPTIAQESPARPPTSKPVTDPPPALPPPPEIIISPRGSLETNGYADVSHEDLETTITLLREDLTLCEARRQEESHAAAERIDALEDKIRYLARESAEASRQKANGAPSGLEKKLAEAQEKIALLLEEGEKLSKNELKLQNSIKKLRTKAQEEEKATAEAKRRAERAEKEAIDAKEKAKRAVENEKRASERVKGAVRLESEVEGLRREKESSASVIAELKGKLEEVTDRAEDAESRVQTEALEKERKVTVELKAEIERLQSEAALTEERLQSEVRDLKAKMERDTERARIMEEELK</sequence>
<organism evidence="3 4">
    <name type="scientific">Tuber borchii</name>
    <name type="common">White truffle</name>
    <dbReference type="NCBI Taxonomy" id="42251"/>
    <lineage>
        <taxon>Eukaryota</taxon>
        <taxon>Fungi</taxon>
        <taxon>Dikarya</taxon>
        <taxon>Ascomycota</taxon>
        <taxon>Pezizomycotina</taxon>
        <taxon>Pezizomycetes</taxon>
        <taxon>Pezizales</taxon>
        <taxon>Tuberaceae</taxon>
        <taxon>Tuber</taxon>
    </lineage>
</organism>
<dbReference type="AlphaFoldDB" id="A0A2T7A3P5"/>
<comment type="caution">
    <text evidence="3">The sequence shown here is derived from an EMBL/GenBank/DDBJ whole genome shotgun (WGS) entry which is preliminary data.</text>
</comment>